<evidence type="ECO:0000313" key="1">
    <source>
        <dbReference type="EMBL" id="ODP38904.1"/>
    </source>
</evidence>
<protein>
    <submittedName>
        <fullName evidence="1">Uncharacterized protein</fullName>
    </submittedName>
</protein>
<accession>A0A1E3LYV3</accession>
<sequence>MIEEREIWACTHQLVRQHGAHAWYVASQRADELLAEGQMEGHRTFLRILDRIRQLEAMSPGGAVH</sequence>
<reference evidence="1 2" key="1">
    <citation type="submission" date="2016-08" db="EMBL/GenBank/DDBJ databases">
        <title>Draft genome of the agarase producing Sphingomonas sp. MCT13.</title>
        <authorList>
            <person name="D'Andrea M.M."/>
            <person name="Rossolini G.M."/>
            <person name="Thaller M.C."/>
        </authorList>
    </citation>
    <scope>NUCLEOTIDE SEQUENCE [LARGE SCALE GENOMIC DNA]</scope>
    <source>
        <strain evidence="1 2">MCT13</strain>
    </source>
</reference>
<dbReference type="EMBL" id="MDDS01000010">
    <property type="protein sequence ID" value="ODP38904.1"/>
    <property type="molecule type" value="Genomic_DNA"/>
</dbReference>
<organism evidence="1 2">
    <name type="scientific">Sphingomonas turrisvirgatae</name>
    <dbReference type="NCBI Taxonomy" id="1888892"/>
    <lineage>
        <taxon>Bacteria</taxon>
        <taxon>Pseudomonadati</taxon>
        <taxon>Pseudomonadota</taxon>
        <taxon>Alphaproteobacteria</taxon>
        <taxon>Sphingomonadales</taxon>
        <taxon>Sphingomonadaceae</taxon>
        <taxon>Sphingomonas</taxon>
    </lineage>
</organism>
<keyword evidence="2" id="KW-1185">Reference proteome</keyword>
<dbReference type="RefSeq" id="WP_069319380.1">
    <property type="nucleotide sequence ID" value="NZ_MDDS01000010.1"/>
</dbReference>
<gene>
    <name evidence="1" type="ORF">BFL28_12635</name>
</gene>
<comment type="caution">
    <text evidence="1">The sequence shown here is derived from an EMBL/GenBank/DDBJ whole genome shotgun (WGS) entry which is preliminary data.</text>
</comment>
<dbReference type="Proteomes" id="UP000094487">
    <property type="component" value="Unassembled WGS sequence"/>
</dbReference>
<proteinExistence type="predicted"/>
<name>A0A1E3LYV3_9SPHN</name>
<evidence type="ECO:0000313" key="2">
    <source>
        <dbReference type="Proteomes" id="UP000094487"/>
    </source>
</evidence>
<dbReference type="AlphaFoldDB" id="A0A1E3LYV3"/>
<dbReference type="OrthoDB" id="7363783at2"/>